<dbReference type="GO" id="GO:0006352">
    <property type="term" value="P:DNA-templated transcription initiation"/>
    <property type="evidence" value="ECO:0007669"/>
    <property type="project" value="InterPro"/>
</dbReference>
<organism evidence="8 9">
    <name type="scientific">Pontibacter lucknowensis</name>
    <dbReference type="NCBI Taxonomy" id="1077936"/>
    <lineage>
        <taxon>Bacteria</taxon>
        <taxon>Pseudomonadati</taxon>
        <taxon>Bacteroidota</taxon>
        <taxon>Cytophagia</taxon>
        <taxon>Cytophagales</taxon>
        <taxon>Hymenobacteraceae</taxon>
        <taxon>Pontibacter</taxon>
    </lineage>
</organism>
<dbReference type="CDD" id="cd06171">
    <property type="entry name" value="Sigma70_r4"/>
    <property type="match status" value="1"/>
</dbReference>
<evidence type="ECO:0000259" key="7">
    <source>
        <dbReference type="Pfam" id="PF08281"/>
    </source>
</evidence>
<dbReference type="GO" id="GO:0016987">
    <property type="term" value="F:sigma factor activity"/>
    <property type="evidence" value="ECO:0007669"/>
    <property type="project" value="UniProtKB-KW"/>
</dbReference>
<name>A0A1N6UXW1_9BACT</name>
<dbReference type="RefSeq" id="WP_076421380.1">
    <property type="nucleotide sequence ID" value="NZ_FTNM01000001.1"/>
</dbReference>
<dbReference type="InterPro" id="IPR013325">
    <property type="entry name" value="RNA_pol_sigma_r2"/>
</dbReference>
<comment type="similarity">
    <text evidence="1">Belongs to the sigma-70 factor family. ECF subfamily.</text>
</comment>
<dbReference type="Gene3D" id="1.10.1740.10">
    <property type="match status" value="1"/>
</dbReference>
<protein>
    <submittedName>
        <fullName evidence="8">RNA polymerase sigma-70 factor, ECF subfamily</fullName>
    </submittedName>
</protein>
<feature type="domain" description="RNA polymerase sigma-70 region 2" evidence="6">
    <location>
        <begin position="15"/>
        <end position="76"/>
    </location>
</feature>
<feature type="domain" description="RNA polymerase sigma factor 70 region 4 type 2" evidence="7">
    <location>
        <begin position="106"/>
        <end position="156"/>
    </location>
</feature>
<dbReference type="EMBL" id="FTNM01000001">
    <property type="protein sequence ID" value="SIQ70401.1"/>
    <property type="molecule type" value="Genomic_DNA"/>
</dbReference>
<dbReference type="GO" id="GO:0003677">
    <property type="term" value="F:DNA binding"/>
    <property type="evidence" value="ECO:0007669"/>
    <property type="project" value="UniProtKB-KW"/>
</dbReference>
<dbReference type="PANTHER" id="PTHR43133">
    <property type="entry name" value="RNA POLYMERASE ECF-TYPE SIGMA FACTO"/>
    <property type="match status" value="1"/>
</dbReference>
<dbReference type="OrthoDB" id="795989at2"/>
<keyword evidence="4" id="KW-0238">DNA-binding</keyword>
<dbReference type="InterPro" id="IPR014284">
    <property type="entry name" value="RNA_pol_sigma-70_dom"/>
</dbReference>
<accession>A0A1N6UXW1</accession>
<keyword evidence="5" id="KW-0804">Transcription</keyword>
<evidence type="ECO:0000313" key="9">
    <source>
        <dbReference type="Proteomes" id="UP000185924"/>
    </source>
</evidence>
<dbReference type="PANTHER" id="PTHR43133:SF8">
    <property type="entry name" value="RNA POLYMERASE SIGMA FACTOR HI_1459-RELATED"/>
    <property type="match status" value="1"/>
</dbReference>
<dbReference type="Pfam" id="PF04542">
    <property type="entry name" value="Sigma70_r2"/>
    <property type="match status" value="1"/>
</dbReference>
<proteinExistence type="inferred from homology"/>
<evidence type="ECO:0000256" key="2">
    <source>
        <dbReference type="ARBA" id="ARBA00023015"/>
    </source>
</evidence>
<dbReference type="AlphaFoldDB" id="A0A1N6UXW1"/>
<dbReference type="InterPro" id="IPR039425">
    <property type="entry name" value="RNA_pol_sigma-70-like"/>
</dbReference>
<reference evidence="9" key="1">
    <citation type="submission" date="2017-01" db="EMBL/GenBank/DDBJ databases">
        <authorList>
            <person name="Varghese N."/>
            <person name="Submissions S."/>
        </authorList>
    </citation>
    <scope>NUCLEOTIDE SEQUENCE [LARGE SCALE GENOMIC DNA]</scope>
    <source>
        <strain evidence="9">DM9</strain>
    </source>
</reference>
<dbReference type="NCBIfam" id="TIGR02937">
    <property type="entry name" value="sigma70-ECF"/>
    <property type="match status" value="1"/>
</dbReference>
<keyword evidence="2" id="KW-0805">Transcription regulation</keyword>
<evidence type="ECO:0000313" key="8">
    <source>
        <dbReference type="EMBL" id="SIQ70401.1"/>
    </source>
</evidence>
<dbReference type="InterPro" id="IPR013249">
    <property type="entry name" value="RNA_pol_sigma70_r4_t2"/>
</dbReference>
<dbReference type="Proteomes" id="UP000185924">
    <property type="component" value="Unassembled WGS sequence"/>
</dbReference>
<dbReference type="Pfam" id="PF08281">
    <property type="entry name" value="Sigma70_r4_2"/>
    <property type="match status" value="1"/>
</dbReference>
<evidence type="ECO:0000256" key="1">
    <source>
        <dbReference type="ARBA" id="ARBA00010641"/>
    </source>
</evidence>
<dbReference type="InterPro" id="IPR007627">
    <property type="entry name" value="RNA_pol_sigma70_r2"/>
</dbReference>
<dbReference type="Gene3D" id="1.10.10.10">
    <property type="entry name" value="Winged helix-like DNA-binding domain superfamily/Winged helix DNA-binding domain"/>
    <property type="match status" value="1"/>
</dbReference>
<evidence type="ECO:0000256" key="5">
    <source>
        <dbReference type="ARBA" id="ARBA00023163"/>
    </source>
</evidence>
<dbReference type="STRING" id="1077936.SAMN05421545_1132"/>
<gene>
    <name evidence="8" type="ORF">SAMN05421545_1132</name>
</gene>
<keyword evidence="9" id="KW-1185">Reference proteome</keyword>
<dbReference type="InterPro" id="IPR013324">
    <property type="entry name" value="RNA_pol_sigma_r3/r4-like"/>
</dbReference>
<evidence type="ECO:0000256" key="3">
    <source>
        <dbReference type="ARBA" id="ARBA00023082"/>
    </source>
</evidence>
<sequence length="170" mass="19607">MDLQEFKIKVLPAKQKLYRLALFMLHDKDEAEDILQDVFLKLWTQKDKLHAYDSIEALGMRITKNLCLDKLKAAKRKQMVDVTGIDLSSGDMNPYQHSELTDSMGNVQKLLAALPEQQKLVLHLRDVEGYTFEEIEQITSLTVNNLRVILSRARKSVRDGFLKLENYEVG</sequence>
<evidence type="ECO:0000259" key="6">
    <source>
        <dbReference type="Pfam" id="PF04542"/>
    </source>
</evidence>
<keyword evidence="3" id="KW-0731">Sigma factor</keyword>
<evidence type="ECO:0000256" key="4">
    <source>
        <dbReference type="ARBA" id="ARBA00023125"/>
    </source>
</evidence>
<dbReference type="SUPFAM" id="SSF88946">
    <property type="entry name" value="Sigma2 domain of RNA polymerase sigma factors"/>
    <property type="match status" value="1"/>
</dbReference>
<dbReference type="InterPro" id="IPR036388">
    <property type="entry name" value="WH-like_DNA-bd_sf"/>
</dbReference>
<dbReference type="SUPFAM" id="SSF88659">
    <property type="entry name" value="Sigma3 and sigma4 domains of RNA polymerase sigma factors"/>
    <property type="match status" value="1"/>
</dbReference>